<dbReference type="eggNOG" id="ENOG5030R4P">
    <property type="taxonomic scope" value="Bacteria"/>
</dbReference>
<feature type="domain" description="Ice-binding protein C-terminal" evidence="2">
    <location>
        <begin position="333"/>
        <end position="355"/>
    </location>
</feature>
<evidence type="ECO:0000313" key="3">
    <source>
        <dbReference type="EMBL" id="KEI68028.1"/>
    </source>
</evidence>
<accession>A0A073CJY7</accession>
<keyword evidence="4" id="KW-1185">Reference proteome</keyword>
<dbReference type="Proteomes" id="UP000027395">
    <property type="component" value="Chromosome"/>
</dbReference>
<dbReference type="Pfam" id="PF07589">
    <property type="entry name" value="PEP-CTERM"/>
    <property type="match status" value="1"/>
</dbReference>
<reference evidence="3 4" key="1">
    <citation type="journal article" date="2014" name="Appl. Environ. Microbiol.">
        <title>Elucidation of insertion elements encoded on plasmids and in vitro construction of shuttle vectors from the toxic cyanobacterium Planktothrix.</title>
        <authorList>
            <person name="Christiansen G."/>
            <person name="Goesmann A."/>
            <person name="Kurmayer R."/>
        </authorList>
    </citation>
    <scope>NUCLEOTIDE SEQUENCE [LARGE SCALE GENOMIC DNA]</scope>
    <source>
        <strain evidence="3 4">NIVA-CYA 126/8</strain>
    </source>
</reference>
<protein>
    <recommendedName>
        <fullName evidence="2">Ice-binding protein C-terminal domain-containing protein</fullName>
    </recommendedName>
</protein>
<dbReference type="InterPro" id="IPR013424">
    <property type="entry name" value="Ice-binding_C"/>
</dbReference>
<dbReference type="NCBIfam" id="NF038130">
    <property type="entry name" value="PEP_NF038130"/>
    <property type="match status" value="1"/>
</dbReference>
<dbReference type="HOGENOM" id="CLU_942822_0_0_3"/>
<organism evidence="3 4">
    <name type="scientific">Planktothrix agardhii (strain NIVA-CYA 126/8)</name>
    <dbReference type="NCBI Taxonomy" id="388467"/>
    <lineage>
        <taxon>Bacteria</taxon>
        <taxon>Bacillati</taxon>
        <taxon>Cyanobacteriota</taxon>
        <taxon>Cyanophyceae</taxon>
        <taxon>Oscillatoriophycideae</taxon>
        <taxon>Oscillatoriales</taxon>
        <taxon>Microcoleaceae</taxon>
        <taxon>Planktothrix</taxon>
    </lineage>
</organism>
<proteinExistence type="predicted"/>
<evidence type="ECO:0000256" key="1">
    <source>
        <dbReference type="SAM" id="SignalP"/>
    </source>
</evidence>
<evidence type="ECO:0000259" key="2">
    <source>
        <dbReference type="Pfam" id="PF07589"/>
    </source>
</evidence>
<gene>
    <name evidence="3" type="ORF">A19Y_3223</name>
</gene>
<keyword evidence="1" id="KW-0732">Signal</keyword>
<name>A0A073CJY7_PLAA1</name>
<dbReference type="AlphaFoldDB" id="A0A073CJY7"/>
<dbReference type="EMBL" id="CM002803">
    <property type="protein sequence ID" value="KEI68028.1"/>
    <property type="molecule type" value="Genomic_DNA"/>
</dbReference>
<dbReference type="STRING" id="388467.A19Y_3223"/>
<feature type="signal peptide" evidence="1">
    <location>
        <begin position="1"/>
        <end position="28"/>
    </location>
</feature>
<feature type="chain" id="PRO_5001687568" description="Ice-binding protein C-terminal domain-containing protein" evidence="1">
    <location>
        <begin position="29"/>
        <end position="361"/>
    </location>
</feature>
<dbReference type="PATRIC" id="fig|388467.6.peg.3168"/>
<evidence type="ECO:0000313" key="4">
    <source>
        <dbReference type="Proteomes" id="UP000027395"/>
    </source>
</evidence>
<sequence>MATSLKKLLIGTSVAVGMSAVASLPAKAASFDFDNSETNYATYTHNSNNLWIQGNEAAAISALTDGNLQTNVELNYTNETNSSSVGFTATAGKHTAKVSSVTSTEFNAFQGEWLNGLLNAYQPLKNVWSASSAVFQDVALGVFKSSVGFGDPNIAEFSLDSTGAMSMKTLGFFDLKPKVNTLIGAYSNTQINSPLSQANAALATVNQGISTIQNNNVYKSLTSVPYNSLSPSQKGALNDFNTQLSTLNTQKTTLTAGIATLTAAKQQVDSFTTALNGIQNLQISEIVKVELNGVSEYVYNFNAENSGFVALDDVAGKSYSGVYSWSKAGTTAAVPEPSTILGLMAVGGLFGAAKRNANKKA</sequence>
<dbReference type="RefSeq" id="WP_026794947.1">
    <property type="nucleotide sequence ID" value="NZ_CM002803.1"/>
</dbReference>
<dbReference type="NCBIfam" id="TIGR02595">
    <property type="entry name" value="PEP_CTERM"/>
    <property type="match status" value="1"/>
</dbReference>